<dbReference type="KEGG" id="pbf:CFX0092_A0709"/>
<keyword evidence="1" id="KW-0489">Methyltransferase</keyword>
<evidence type="ECO:0000256" key="1">
    <source>
        <dbReference type="ARBA" id="ARBA00022603"/>
    </source>
</evidence>
<organism evidence="5 6">
    <name type="scientific">Candidatus Promineifilum breve</name>
    <dbReference type="NCBI Taxonomy" id="1806508"/>
    <lineage>
        <taxon>Bacteria</taxon>
        <taxon>Bacillati</taxon>
        <taxon>Chloroflexota</taxon>
        <taxon>Ardenticatenia</taxon>
        <taxon>Candidatus Promineifilales</taxon>
        <taxon>Candidatus Promineifilaceae</taxon>
        <taxon>Candidatus Promineifilum</taxon>
    </lineage>
</organism>
<sequence length="231" mass="25967">MDYRKPAVFGENWSPSRYQVLPYFAAERDVLARPDIRRILEIGCGNGWNMSRFAQNGRVAFGLDAVPERVALAQTHGPALLADGLRLPFADGALDMVYVQHVLHHVGDVERALAEAWRCLRPGGVLFLVETVEDNPIIRWGRRLYPSWLGDAVTASFTFAELATQVADSGFRVQRAGQYSVLFWLWEIAPDQLPAMEKLTPLVVPVERGLQRVGRRFSAHCYLVAEKETFG</sequence>
<evidence type="ECO:0000313" key="6">
    <source>
        <dbReference type="Proteomes" id="UP000215027"/>
    </source>
</evidence>
<dbReference type="GO" id="GO:0032259">
    <property type="term" value="P:methylation"/>
    <property type="evidence" value="ECO:0007669"/>
    <property type="project" value="UniProtKB-KW"/>
</dbReference>
<feature type="domain" description="Methyltransferase type 11" evidence="4">
    <location>
        <begin position="40"/>
        <end position="128"/>
    </location>
</feature>
<dbReference type="SUPFAM" id="SSF53335">
    <property type="entry name" value="S-adenosyl-L-methionine-dependent methyltransferases"/>
    <property type="match status" value="1"/>
</dbReference>
<gene>
    <name evidence="5" type="ORF">CFX0092_A0709</name>
</gene>
<name>A0A170PEH1_9CHLR</name>
<keyword evidence="3" id="KW-0949">S-adenosyl-L-methionine</keyword>
<dbReference type="RefSeq" id="WP_095042185.1">
    <property type="nucleotide sequence ID" value="NZ_LN890655.1"/>
</dbReference>
<evidence type="ECO:0000256" key="3">
    <source>
        <dbReference type="ARBA" id="ARBA00022691"/>
    </source>
</evidence>
<dbReference type="PANTHER" id="PTHR43464:SF19">
    <property type="entry name" value="UBIQUINONE BIOSYNTHESIS O-METHYLTRANSFERASE, MITOCHONDRIAL"/>
    <property type="match status" value="1"/>
</dbReference>
<dbReference type="Gene3D" id="3.40.50.150">
    <property type="entry name" value="Vaccinia Virus protein VP39"/>
    <property type="match status" value="1"/>
</dbReference>
<keyword evidence="2" id="KW-0808">Transferase</keyword>
<accession>A0A170PEH1</accession>
<dbReference type="OrthoDB" id="9805171at2"/>
<dbReference type="Proteomes" id="UP000215027">
    <property type="component" value="Chromosome I"/>
</dbReference>
<keyword evidence="6" id="KW-1185">Reference proteome</keyword>
<dbReference type="InterPro" id="IPR029063">
    <property type="entry name" value="SAM-dependent_MTases_sf"/>
</dbReference>
<dbReference type="AlphaFoldDB" id="A0A170PEH1"/>
<dbReference type="Pfam" id="PF08241">
    <property type="entry name" value="Methyltransf_11"/>
    <property type="match status" value="1"/>
</dbReference>
<evidence type="ECO:0000256" key="2">
    <source>
        <dbReference type="ARBA" id="ARBA00022679"/>
    </source>
</evidence>
<evidence type="ECO:0000313" key="5">
    <source>
        <dbReference type="EMBL" id="CUS02587.2"/>
    </source>
</evidence>
<evidence type="ECO:0000259" key="4">
    <source>
        <dbReference type="Pfam" id="PF08241"/>
    </source>
</evidence>
<protein>
    <recommendedName>
        <fullName evidence="4">Methyltransferase type 11 domain-containing protein</fullName>
    </recommendedName>
</protein>
<reference evidence="5" key="1">
    <citation type="submission" date="2016-01" db="EMBL/GenBank/DDBJ databases">
        <authorList>
            <person name="Mcilroy J.S."/>
            <person name="Karst M S."/>
            <person name="Albertsen M."/>
        </authorList>
    </citation>
    <scope>NUCLEOTIDE SEQUENCE</scope>
    <source>
        <strain evidence="5">Cfx-K</strain>
    </source>
</reference>
<dbReference type="GO" id="GO:0008757">
    <property type="term" value="F:S-adenosylmethionine-dependent methyltransferase activity"/>
    <property type="evidence" value="ECO:0007669"/>
    <property type="project" value="InterPro"/>
</dbReference>
<dbReference type="InterPro" id="IPR013216">
    <property type="entry name" value="Methyltransf_11"/>
</dbReference>
<dbReference type="PANTHER" id="PTHR43464">
    <property type="entry name" value="METHYLTRANSFERASE"/>
    <property type="match status" value="1"/>
</dbReference>
<dbReference type="EMBL" id="LN890655">
    <property type="protein sequence ID" value="CUS02587.2"/>
    <property type="molecule type" value="Genomic_DNA"/>
</dbReference>
<proteinExistence type="predicted"/>
<dbReference type="CDD" id="cd02440">
    <property type="entry name" value="AdoMet_MTases"/>
    <property type="match status" value="1"/>
</dbReference>